<dbReference type="InterPro" id="IPR016824">
    <property type="entry name" value="Tfp-pilus_assembly_FimT"/>
</dbReference>
<accession>A0ABT4YUH0</accession>
<gene>
    <name evidence="1" type="ORF">PGX00_13795</name>
</gene>
<dbReference type="Gene3D" id="3.30.700.10">
    <property type="entry name" value="Glycoprotein, Type 4 Pilin"/>
    <property type="match status" value="1"/>
</dbReference>
<dbReference type="EMBL" id="JAQLOI010000001">
    <property type="protein sequence ID" value="MDB1124663.1"/>
    <property type="molecule type" value="Genomic_DNA"/>
</dbReference>
<protein>
    <submittedName>
        <fullName evidence="1">Prepilin-type N-terminal cleavage/methylation domain-containing protein</fullName>
    </submittedName>
</protein>
<dbReference type="RefSeq" id="WP_272137386.1">
    <property type="nucleotide sequence ID" value="NZ_JAQLOI010000001.1"/>
</dbReference>
<dbReference type="Proteomes" id="UP001210678">
    <property type="component" value="Unassembled WGS sequence"/>
</dbReference>
<dbReference type="SUPFAM" id="SSF54523">
    <property type="entry name" value="Pili subunits"/>
    <property type="match status" value="1"/>
</dbReference>
<proteinExistence type="predicted"/>
<comment type="caution">
    <text evidence="1">The sequence shown here is derived from an EMBL/GenBank/DDBJ whole genome shotgun (WGS) entry which is preliminary data.</text>
</comment>
<organism evidence="1 2">
    <name type="scientific">Vibrio algarum</name>
    <dbReference type="NCBI Taxonomy" id="3020714"/>
    <lineage>
        <taxon>Bacteria</taxon>
        <taxon>Pseudomonadati</taxon>
        <taxon>Pseudomonadota</taxon>
        <taxon>Gammaproteobacteria</taxon>
        <taxon>Vibrionales</taxon>
        <taxon>Vibrionaceae</taxon>
        <taxon>Vibrio</taxon>
    </lineage>
</organism>
<dbReference type="InterPro" id="IPR045584">
    <property type="entry name" value="Pilin-like"/>
</dbReference>
<sequence>MKNGFTLIECFVVFSVTAILLSIALPNIQMICQNYQLRQLAVELKGFFIQARTQALTSRQDLWIQYSLLDSEDMKSWRVSLVKDNKHSSKGNELLVLLGTNTSLSPSWTSLKIDGRTGRVLENSHLTFTNSLPHGVTLKLLTHNVTGRVRICAIGANFYGYPKC</sequence>
<evidence type="ECO:0000313" key="1">
    <source>
        <dbReference type="EMBL" id="MDB1124663.1"/>
    </source>
</evidence>
<keyword evidence="2" id="KW-1185">Reference proteome</keyword>
<dbReference type="NCBIfam" id="TIGR02532">
    <property type="entry name" value="IV_pilin_GFxxxE"/>
    <property type="match status" value="1"/>
</dbReference>
<dbReference type="PIRSF" id="PIRSF024622">
    <property type="entry name" value="Tfp_FimT"/>
    <property type="match status" value="1"/>
</dbReference>
<dbReference type="InterPro" id="IPR012902">
    <property type="entry name" value="N_methyl_site"/>
</dbReference>
<reference evidence="1 2" key="1">
    <citation type="submission" date="2023-01" db="EMBL/GenBank/DDBJ databases">
        <title>Vibrio sp. KJ40-1 sp.nov, isolated from marine algae.</title>
        <authorList>
            <person name="Butt M."/>
            <person name="Kim J.M.J."/>
            <person name="Jeon C.O.C."/>
        </authorList>
    </citation>
    <scope>NUCLEOTIDE SEQUENCE [LARGE SCALE GENOMIC DNA]</scope>
    <source>
        <strain evidence="1 2">KJ40-1</strain>
    </source>
</reference>
<evidence type="ECO:0000313" key="2">
    <source>
        <dbReference type="Proteomes" id="UP001210678"/>
    </source>
</evidence>
<name>A0ABT4YUH0_9VIBR</name>